<keyword evidence="3" id="KW-1185">Reference proteome</keyword>
<gene>
    <name evidence="2" type="ORF">CspeluHIS016_0402700</name>
</gene>
<name>A0AAD3TVQ6_9TREE</name>
<keyword evidence="1" id="KW-0732">Signal</keyword>
<organism evidence="2 3">
    <name type="scientific">Cutaneotrichosporon spelunceum</name>
    <dbReference type="NCBI Taxonomy" id="1672016"/>
    <lineage>
        <taxon>Eukaryota</taxon>
        <taxon>Fungi</taxon>
        <taxon>Dikarya</taxon>
        <taxon>Basidiomycota</taxon>
        <taxon>Agaricomycotina</taxon>
        <taxon>Tremellomycetes</taxon>
        <taxon>Trichosporonales</taxon>
        <taxon>Trichosporonaceae</taxon>
        <taxon>Cutaneotrichosporon</taxon>
    </lineage>
</organism>
<feature type="chain" id="PRO_5042105509" evidence="1">
    <location>
        <begin position="18"/>
        <end position="224"/>
    </location>
</feature>
<evidence type="ECO:0000313" key="3">
    <source>
        <dbReference type="Proteomes" id="UP001222932"/>
    </source>
</evidence>
<dbReference type="AlphaFoldDB" id="A0AAD3TVQ6"/>
<dbReference type="EMBL" id="BTCM01000004">
    <property type="protein sequence ID" value="GMK57436.1"/>
    <property type="molecule type" value="Genomic_DNA"/>
</dbReference>
<accession>A0AAD3TVQ6</accession>
<reference evidence="2" key="1">
    <citation type="journal article" date="2023" name="BMC Genomics">
        <title>Chromosome-level genome assemblies of Cutaneotrichosporon spp. (Trichosporonales, Basidiomycota) reveal imbalanced evolution between nucleotide sequences and chromosome synteny.</title>
        <authorList>
            <person name="Kobayashi Y."/>
            <person name="Kayamori A."/>
            <person name="Aoki K."/>
            <person name="Shiwa Y."/>
            <person name="Matsutani M."/>
            <person name="Fujita N."/>
            <person name="Sugita T."/>
            <person name="Iwasaki W."/>
            <person name="Tanaka N."/>
            <person name="Takashima M."/>
        </authorList>
    </citation>
    <scope>NUCLEOTIDE SEQUENCE</scope>
    <source>
        <strain evidence="2">HIS016</strain>
    </source>
</reference>
<dbReference type="Proteomes" id="UP001222932">
    <property type="component" value="Unassembled WGS sequence"/>
</dbReference>
<proteinExistence type="predicted"/>
<reference evidence="2" key="2">
    <citation type="submission" date="2023-06" db="EMBL/GenBank/DDBJ databases">
        <authorList>
            <person name="Kobayashi Y."/>
            <person name="Kayamori A."/>
            <person name="Aoki K."/>
            <person name="Shiwa Y."/>
            <person name="Fujita N."/>
            <person name="Sugita T."/>
            <person name="Iwasaki W."/>
            <person name="Tanaka N."/>
            <person name="Takashima M."/>
        </authorList>
    </citation>
    <scope>NUCLEOTIDE SEQUENCE</scope>
    <source>
        <strain evidence="2">HIS016</strain>
    </source>
</reference>
<comment type="caution">
    <text evidence="2">The sequence shown here is derived from an EMBL/GenBank/DDBJ whole genome shotgun (WGS) entry which is preliminary data.</text>
</comment>
<evidence type="ECO:0000313" key="2">
    <source>
        <dbReference type="EMBL" id="GMK57436.1"/>
    </source>
</evidence>
<protein>
    <submittedName>
        <fullName evidence="2">Uncharacterized protein</fullName>
    </submittedName>
</protein>
<evidence type="ECO:0000256" key="1">
    <source>
        <dbReference type="SAM" id="SignalP"/>
    </source>
</evidence>
<feature type="signal peptide" evidence="1">
    <location>
        <begin position="1"/>
        <end position="17"/>
    </location>
</feature>
<sequence length="224" mass="23262">MRLSLLVCAALAALARAQSDAPASSAPSAAQADTAPTPTAAVLFPTASASWAHNGTAYLKYSLPNGVSPDSITYVLANDQGLLKTGNSGIDEFKSYFVYQKMIRSTAQPAGTGTYWIKWMPAYGENPEDVRPGTGYTVGVAYRLGDTNDASQPHQFAWSARFEIRADGADALPADVSAYPSNATASNWNPPNGPTQASLVGAAHRLSPFVVGVGAGVLVAVAVL</sequence>